<name>A0ABQ9A6E8_9ROSI</name>
<reference evidence="2" key="2">
    <citation type="journal article" date="2023" name="Int. J. Mol. Sci.">
        <title>De Novo Assembly and Annotation of 11 Diverse Shrub Willow (Salix) Genomes Reveals Novel Gene Organization in Sex-Linked Regions.</title>
        <authorList>
            <person name="Hyden B."/>
            <person name="Feng K."/>
            <person name="Yates T.B."/>
            <person name="Jawdy S."/>
            <person name="Cereghino C."/>
            <person name="Smart L.B."/>
            <person name="Muchero W."/>
        </authorList>
    </citation>
    <scope>NUCLEOTIDE SEQUENCE</scope>
    <source>
        <tissue evidence="2">Shoot tip</tissue>
    </source>
</reference>
<evidence type="ECO:0000313" key="3">
    <source>
        <dbReference type="Proteomes" id="UP001141253"/>
    </source>
</evidence>
<feature type="compositionally biased region" description="Polar residues" evidence="1">
    <location>
        <begin position="1"/>
        <end position="15"/>
    </location>
</feature>
<reference evidence="2" key="1">
    <citation type="submission" date="2022-10" db="EMBL/GenBank/DDBJ databases">
        <authorList>
            <person name="Hyden B.L."/>
            <person name="Feng K."/>
            <person name="Yates T."/>
            <person name="Jawdy S."/>
            <person name="Smart L.B."/>
            <person name="Muchero W."/>
        </authorList>
    </citation>
    <scope>NUCLEOTIDE SEQUENCE</scope>
    <source>
        <tissue evidence="2">Shoot tip</tissue>
    </source>
</reference>
<keyword evidence="3" id="KW-1185">Reference proteome</keyword>
<accession>A0ABQ9A6E8</accession>
<proteinExistence type="predicted"/>
<evidence type="ECO:0000313" key="2">
    <source>
        <dbReference type="EMBL" id="KAJ6323339.1"/>
    </source>
</evidence>
<evidence type="ECO:0000256" key="1">
    <source>
        <dbReference type="SAM" id="MobiDB-lite"/>
    </source>
</evidence>
<organism evidence="2 3">
    <name type="scientific">Salix suchowensis</name>
    <dbReference type="NCBI Taxonomy" id="1278906"/>
    <lineage>
        <taxon>Eukaryota</taxon>
        <taxon>Viridiplantae</taxon>
        <taxon>Streptophyta</taxon>
        <taxon>Embryophyta</taxon>
        <taxon>Tracheophyta</taxon>
        <taxon>Spermatophyta</taxon>
        <taxon>Magnoliopsida</taxon>
        <taxon>eudicotyledons</taxon>
        <taxon>Gunneridae</taxon>
        <taxon>Pentapetalae</taxon>
        <taxon>rosids</taxon>
        <taxon>fabids</taxon>
        <taxon>Malpighiales</taxon>
        <taxon>Salicaceae</taxon>
        <taxon>Saliceae</taxon>
        <taxon>Salix</taxon>
    </lineage>
</organism>
<feature type="region of interest" description="Disordered" evidence="1">
    <location>
        <begin position="1"/>
        <end position="21"/>
    </location>
</feature>
<gene>
    <name evidence="2" type="ORF">OIU77_013038</name>
</gene>
<sequence>MQAPLSNTKPHTQAVETEHQELGRDITITHLPNIFSADPSLHPSHNTTLTDALTQTIEHPANITMDTSPDLTHSSKNDDLNTATLKATLHTTNKRSQKGKAVALDRVTEEENASAVVMA</sequence>
<dbReference type="Proteomes" id="UP001141253">
    <property type="component" value="Chromosome 8"/>
</dbReference>
<dbReference type="EMBL" id="JAPFFI010000023">
    <property type="protein sequence ID" value="KAJ6323339.1"/>
    <property type="molecule type" value="Genomic_DNA"/>
</dbReference>
<comment type="caution">
    <text evidence="2">The sequence shown here is derived from an EMBL/GenBank/DDBJ whole genome shotgun (WGS) entry which is preliminary data.</text>
</comment>
<protein>
    <submittedName>
        <fullName evidence="2">Uncharacterized protein</fullName>
    </submittedName>
</protein>